<proteinExistence type="predicted"/>
<accession>A0A2H9T4Z5</accession>
<reference evidence="1" key="1">
    <citation type="journal article" date="2017" name="Appl. Environ. Microbiol.">
        <title>Molecular characterization of an Endozoicomonas-like organism causing infection in king scallop Pecten maximus L.</title>
        <authorList>
            <person name="Cano I."/>
            <person name="van Aerle R."/>
            <person name="Ross S."/>
            <person name="Verner-Jeffreys D.W."/>
            <person name="Paley R.K."/>
            <person name="Rimmer G."/>
            <person name="Ryder D."/>
            <person name="Hooper P."/>
            <person name="Stone D."/>
            <person name="Feist S.W."/>
        </authorList>
    </citation>
    <scope>NUCLEOTIDE SEQUENCE</scope>
</reference>
<gene>
    <name evidence="1" type="ORF">CI610_02768</name>
</gene>
<sequence length="63" mass="7086">MKIEVPEIALSHTSIYNRIADDKGRGGALYKKFPCFGKRCSKGGQRKTGRSLIANRVDITRYI</sequence>
<name>A0A2H9T4Z5_9ZZZZ</name>
<evidence type="ECO:0000313" key="1">
    <source>
        <dbReference type="EMBL" id="PJE78293.1"/>
    </source>
</evidence>
<dbReference type="EMBL" id="NSIT01000211">
    <property type="protein sequence ID" value="PJE78293.1"/>
    <property type="molecule type" value="Genomic_DNA"/>
</dbReference>
<dbReference type="AlphaFoldDB" id="A0A2H9T4Z5"/>
<protein>
    <submittedName>
        <fullName evidence="1">Uncharacterized protein</fullName>
    </submittedName>
</protein>
<organism evidence="1">
    <name type="scientific">invertebrate metagenome</name>
    <dbReference type="NCBI Taxonomy" id="1711999"/>
    <lineage>
        <taxon>unclassified sequences</taxon>
        <taxon>metagenomes</taxon>
        <taxon>organismal metagenomes</taxon>
    </lineage>
</organism>
<comment type="caution">
    <text evidence="1">The sequence shown here is derived from an EMBL/GenBank/DDBJ whole genome shotgun (WGS) entry which is preliminary data.</text>
</comment>